<evidence type="ECO:0000313" key="4">
    <source>
        <dbReference type="Proteomes" id="UP000799753"/>
    </source>
</evidence>
<protein>
    <submittedName>
        <fullName evidence="3">Uncharacterized protein</fullName>
    </submittedName>
</protein>
<feature type="compositionally biased region" description="Low complexity" evidence="1">
    <location>
        <begin position="428"/>
        <end position="448"/>
    </location>
</feature>
<name>A0A6A6RTF5_9PLEO</name>
<feature type="compositionally biased region" description="Low complexity" evidence="1">
    <location>
        <begin position="528"/>
        <end position="557"/>
    </location>
</feature>
<dbReference type="AlphaFoldDB" id="A0A6A6RTF5"/>
<feature type="compositionally biased region" description="Basic and acidic residues" evidence="1">
    <location>
        <begin position="580"/>
        <end position="593"/>
    </location>
</feature>
<feature type="region of interest" description="Disordered" evidence="1">
    <location>
        <begin position="422"/>
        <end position="448"/>
    </location>
</feature>
<feature type="compositionally biased region" description="Basic residues" evidence="1">
    <location>
        <begin position="559"/>
        <end position="574"/>
    </location>
</feature>
<proteinExistence type="predicted"/>
<feature type="compositionally biased region" description="Basic and acidic residues" evidence="1">
    <location>
        <begin position="514"/>
        <end position="524"/>
    </location>
</feature>
<keyword evidence="4" id="KW-1185">Reference proteome</keyword>
<reference evidence="3" key="1">
    <citation type="journal article" date="2020" name="Stud. Mycol.">
        <title>101 Dothideomycetes genomes: a test case for predicting lifestyles and emergence of pathogens.</title>
        <authorList>
            <person name="Haridas S."/>
            <person name="Albert R."/>
            <person name="Binder M."/>
            <person name="Bloem J."/>
            <person name="Labutti K."/>
            <person name="Salamov A."/>
            <person name="Andreopoulos B."/>
            <person name="Baker S."/>
            <person name="Barry K."/>
            <person name="Bills G."/>
            <person name="Bluhm B."/>
            <person name="Cannon C."/>
            <person name="Castanera R."/>
            <person name="Culley D."/>
            <person name="Daum C."/>
            <person name="Ezra D."/>
            <person name="Gonzalez J."/>
            <person name="Henrissat B."/>
            <person name="Kuo A."/>
            <person name="Liang C."/>
            <person name="Lipzen A."/>
            <person name="Lutzoni F."/>
            <person name="Magnuson J."/>
            <person name="Mondo S."/>
            <person name="Nolan M."/>
            <person name="Ohm R."/>
            <person name="Pangilinan J."/>
            <person name="Park H.-J."/>
            <person name="Ramirez L."/>
            <person name="Alfaro M."/>
            <person name="Sun H."/>
            <person name="Tritt A."/>
            <person name="Yoshinaga Y."/>
            <person name="Zwiers L.-H."/>
            <person name="Turgeon B."/>
            <person name="Goodwin S."/>
            <person name="Spatafora J."/>
            <person name="Crous P."/>
            <person name="Grigoriev I."/>
        </authorList>
    </citation>
    <scope>NUCLEOTIDE SEQUENCE</scope>
    <source>
        <strain evidence="3">CBS 473.64</strain>
    </source>
</reference>
<feature type="compositionally biased region" description="Basic residues" evidence="1">
    <location>
        <begin position="638"/>
        <end position="654"/>
    </location>
</feature>
<dbReference type="EMBL" id="MU006789">
    <property type="protein sequence ID" value="KAF2638660.1"/>
    <property type="molecule type" value="Genomic_DNA"/>
</dbReference>
<accession>A0A6A6RTF5</accession>
<evidence type="ECO:0000256" key="2">
    <source>
        <dbReference type="SAM" id="Phobius"/>
    </source>
</evidence>
<sequence>MPASLKLVRMTWLVWTSSAMLFATGLLNHLWISFRENGIFESCSGNLWLQQLCPRYSPDGAAIRPPFRLGLDKVIPRVSHATICTSILYNTDTIRISASSSATSSVAPAAATSVAHMATIKTKGTKSPKASKVPLAKPQYVSVGVQLFYIRNYDVFQRIYGRKPTTRENARHFLPAHLDPYVPHFEAFEMPASSVNCRRLSTEETGFQTREFADSSKALEQATERATGVAANLNAALEKDGYHATVKEKKYIAHSEAIESAVKVGNDGSVYYDGEHESIGRLLPNHKFDELEAFAASEELTANLPAPVVITADSQAFLASSMTRASIVVAKDLADKEFSATDELDVDMDASLCDEEPIPVYNPYYDKSEYGRIATRIRILMGNDYKPFAEHGNPSKGYASTDEYAVDTSEFQVKVTDDSMGSRAFASTTPRVPTRTPGRSLASASSARLTAPPISVSADAHMMLLSKKQRAEEESNLHLNAPRSPSPVGYTKHSRSYRDSTDGAKAAATNPDDGNEKPEGEKKMTRSTTPTTPGAEPTTTRTTTPTPATTTSPDLTAVKFKKRTTKKPITKRKGYMSPDDEFKKLSIKLKAEEEPSDVEPNKLSTKRKADDKPSDDEAENDRPSKAPRPSDTPPVPKERKRGKRGGVKNKRRRY</sequence>
<feature type="region of interest" description="Disordered" evidence="1">
    <location>
        <begin position="469"/>
        <end position="654"/>
    </location>
</feature>
<gene>
    <name evidence="3" type="ORF">P280DRAFT_508901</name>
</gene>
<evidence type="ECO:0000313" key="3">
    <source>
        <dbReference type="EMBL" id="KAF2638660.1"/>
    </source>
</evidence>
<organism evidence="3 4">
    <name type="scientific">Massarina eburnea CBS 473.64</name>
    <dbReference type="NCBI Taxonomy" id="1395130"/>
    <lineage>
        <taxon>Eukaryota</taxon>
        <taxon>Fungi</taxon>
        <taxon>Dikarya</taxon>
        <taxon>Ascomycota</taxon>
        <taxon>Pezizomycotina</taxon>
        <taxon>Dothideomycetes</taxon>
        <taxon>Pleosporomycetidae</taxon>
        <taxon>Pleosporales</taxon>
        <taxon>Massarineae</taxon>
        <taxon>Massarinaceae</taxon>
        <taxon>Massarina</taxon>
    </lineage>
</organism>
<keyword evidence="2" id="KW-0472">Membrane</keyword>
<evidence type="ECO:0000256" key="1">
    <source>
        <dbReference type="SAM" id="MobiDB-lite"/>
    </source>
</evidence>
<keyword evidence="2" id="KW-1133">Transmembrane helix</keyword>
<feature type="transmembrane region" description="Helical" evidence="2">
    <location>
        <begin position="12"/>
        <end position="34"/>
    </location>
</feature>
<dbReference type="Proteomes" id="UP000799753">
    <property type="component" value="Unassembled WGS sequence"/>
</dbReference>
<keyword evidence="2" id="KW-0812">Transmembrane</keyword>